<evidence type="ECO:0000256" key="6">
    <source>
        <dbReference type="SAM" id="SignalP"/>
    </source>
</evidence>
<protein>
    <submittedName>
        <fullName evidence="10">Uncharacterized protein</fullName>
    </submittedName>
</protein>
<keyword evidence="4" id="KW-0768">Sushi</keyword>
<keyword evidence="1" id="KW-0645">Protease</keyword>
<accession>A0A7M7N3J0</accession>
<dbReference type="Proteomes" id="UP000007110">
    <property type="component" value="Unassembled WGS sequence"/>
</dbReference>
<dbReference type="PROSITE" id="PS50923">
    <property type="entry name" value="SUSHI"/>
    <property type="match status" value="1"/>
</dbReference>
<keyword evidence="11" id="KW-1185">Reference proteome</keyword>
<dbReference type="Gene3D" id="3.10.250.10">
    <property type="entry name" value="SRCR-like domain"/>
    <property type="match status" value="1"/>
</dbReference>
<dbReference type="SUPFAM" id="SSF57535">
    <property type="entry name" value="Complement control module/SCR domain"/>
    <property type="match status" value="1"/>
</dbReference>
<dbReference type="PANTHER" id="PTHR24255">
    <property type="entry name" value="COMPLEMENT COMPONENT 1, S SUBCOMPONENT-RELATED"/>
    <property type="match status" value="1"/>
</dbReference>
<dbReference type="InParanoid" id="A0A7M7N3J0"/>
<keyword evidence="2 3" id="KW-1015">Disulfide bond</keyword>
<comment type="caution">
    <text evidence="3">Lacks conserved residue(s) required for the propagation of feature annotation.</text>
</comment>
<dbReference type="EnsemblMetazoa" id="XM_030974761">
    <property type="protein sequence ID" value="XP_030830621"/>
    <property type="gene ID" value="LOC105445673"/>
</dbReference>
<dbReference type="InterPro" id="IPR001190">
    <property type="entry name" value="SRCR"/>
</dbReference>
<feature type="disulfide bond" evidence="4">
    <location>
        <begin position="324"/>
        <end position="367"/>
    </location>
</feature>
<feature type="domain" description="SRCR" evidence="8">
    <location>
        <begin position="161"/>
        <end position="232"/>
    </location>
</feature>
<feature type="disulfide bond" evidence="3">
    <location>
        <begin position="203"/>
        <end position="213"/>
    </location>
</feature>
<feature type="signal peptide" evidence="6">
    <location>
        <begin position="1"/>
        <end position="25"/>
    </location>
</feature>
<dbReference type="SUPFAM" id="SSF49854">
    <property type="entry name" value="Spermadhesin, CUB domain"/>
    <property type="match status" value="1"/>
</dbReference>
<dbReference type="InterPro" id="IPR035914">
    <property type="entry name" value="Sperma_CUB_dom_sf"/>
</dbReference>
<evidence type="ECO:0000313" key="10">
    <source>
        <dbReference type="EnsemblMetazoa" id="XP_030830621"/>
    </source>
</evidence>
<keyword evidence="1" id="KW-0720">Serine protease</keyword>
<dbReference type="SMART" id="SM00032">
    <property type="entry name" value="CCP"/>
    <property type="match status" value="1"/>
</dbReference>
<dbReference type="OMA" id="DFEWHGT"/>
<feature type="region of interest" description="Disordered" evidence="5">
    <location>
        <begin position="382"/>
        <end position="401"/>
    </location>
</feature>
<dbReference type="Pfam" id="PF00084">
    <property type="entry name" value="Sushi"/>
    <property type="match status" value="1"/>
</dbReference>
<dbReference type="GeneID" id="105445673"/>
<evidence type="ECO:0000256" key="2">
    <source>
        <dbReference type="ARBA" id="ARBA00023157"/>
    </source>
</evidence>
<reference evidence="10" key="2">
    <citation type="submission" date="2021-01" db="UniProtKB">
        <authorList>
            <consortium name="EnsemblMetazoa"/>
        </authorList>
    </citation>
    <scope>IDENTIFICATION</scope>
</reference>
<feature type="chain" id="PRO_5029535420" evidence="6">
    <location>
        <begin position="26"/>
        <end position="429"/>
    </location>
</feature>
<evidence type="ECO:0000256" key="1">
    <source>
        <dbReference type="ARBA" id="ARBA00022825"/>
    </source>
</evidence>
<proteinExistence type="predicted"/>
<dbReference type="CDD" id="cd00041">
    <property type="entry name" value="CUB"/>
    <property type="match status" value="1"/>
</dbReference>
<evidence type="ECO:0000259" key="9">
    <source>
        <dbReference type="PROSITE" id="PS50923"/>
    </source>
</evidence>
<dbReference type="AlphaFoldDB" id="A0A7M7N3J0"/>
<dbReference type="OrthoDB" id="6369184at2759"/>
<evidence type="ECO:0000259" key="8">
    <source>
        <dbReference type="PROSITE" id="PS50287"/>
    </source>
</evidence>
<dbReference type="SUPFAM" id="SSF56487">
    <property type="entry name" value="SRCR-like"/>
    <property type="match status" value="1"/>
</dbReference>
<dbReference type="PANTHER" id="PTHR24255:SF31">
    <property type="entry name" value="CUBILIN-LIKE PROTEIN"/>
    <property type="match status" value="1"/>
</dbReference>
<evidence type="ECO:0000256" key="4">
    <source>
        <dbReference type="PROSITE-ProRule" id="PRU00302"/>
    </source>
</evidence>
<dbReference type="PROSITE" id="PS01180">
    <property type="entry name" value="CUB"/>
    <property type="match status" value="1"/>
</dbReference>
<feature type="domain" description="CUB" evidence="7">
    <location>
        <begin position="25"/>
        <end position="136"/>
    </location>
</feature>
<sequence>MVIMHPLYTLSLLYVLSSSIFRVNADGETTSITLECGKIKNLSSPDYPKPYGNNLEIHWDVQADLTQRIVVTFHDFHTENYDTLHIVEENYPSARAKYSGSKMATPYLSLGNHLEVIFRSDESESRKGFHLSLSCLTHTEHNTDIHEAFEGFEHIRVLTQTLCRNAWHMDVADTICREAGFPGAYETTLNNTTSGSNETSYICKTFTHRLQDCENFTSSCTDAYKSVVINCNVLGQLGCFELANYTRLLSRSVKLSRDQCLTHCNSYSAMPQYAVHHSGTNCSCIDQTALDVTKLTTNRNLCRTDTTNPTGHWVTLYNASFGFCSKPPELDNGSWNNSSNGCMYDTTVTAKCNDNYELVDGHRKMRCDRATTSTTQDFEWHGTTPSCRKRNTGSADNESFSGSGKILKSNWQLMIVSFFFMYNSPFSFY</sequence>
<keyword evidence="6" id="KW-0732">Signal</keyword>
<feature type="domain" description="Sushi" evidence="9">
    <location>
        <begin position="322"/>
        <end position="389"/>
    </location>
</feature>
<feature type="compositionally biased region" description="Polar residues" evidence="5">
    <location>
        <begin position="392"/>
        <end position="401"/>
    </location>
</feature>
<dbReference type="Pfam" id="PF00431">
    <property type="entry name" value="CUB"/>
    <property type="match status" value="1"/>
</dbReference>
<reference evidence="11" key="1">
    <citation type="submission" date="2015-02" db="EMBL/GenBank/DDBJ databases">
        <title>Genome sequencing for Strongylocentrotus purpuratus.</title>
        <authorList>
            <person name="Murali S."/>
            <person name="Liu Y."/>
            <person name="Vee V."/>
            <person name="English A."/>
            <person name="Wang M."/>
            <person name="Skinner E."/>
            <person name="Han Y."/>
            <person name="Muzny D.M."/>
            <person name="Worley K.C."/>
            <person name="Gibbs R.A."/>
        </authorList>
    </citation>
    <scope>NUCLEOTIDE SEQUENCE</scope>
</reference>
<evidence type="ECO:0000256" key="3">
    <source>
        <dbReference type="PROSITE-ProRule" id="PRU00196"/>
    </source>
</evidence>
<evidence type="ECO:0000259" key="7">
    <source>
        <dbReference type="PROSITE" id="PS01180"/>
    </source>
</evidence>
<dbReference type="Gene3D" id="2.60.120.290">
    <property type="entry name" value="Spermadhesin, CUB domain"/>
    <property type="match status" value="1"/>
</dbReference>
<dbReference type="GO" id="GO:0016020">
    <property type="term" value="C:membrane"/>
    <property type="evidence" value="ECO:0007669"/>
    <property type="project" value="InterPro"/>
</dbReference>
<dbReference type="PROSITE" id="PS50287">
    <property type="entry name" value="SRCR_2"/>
    <property type="match status" value="1"/>
</dbReference>
<dbReference type="InterPro" id="IPR036772">
    <property type="entry name" value="SRCR-like_dom_sf"/>
</dbReference>
<dbReference type="InterPro" id="IPR000436">
    <property type="entry name" value="Sushi_SCR_CCP_dom"/>
</dbReference>
<dbReference type="CDD" id="cd00033">
    <property type="entry name" value="CCP"/>
    <property type="match status" value="1"/>
</dbReference>
<dbReference type="GO" id="GO:0008236">
    <property type="term" value="F:serine-type peptidase activity"/>
    <property type="evidence" value="ECO:0007669"/>
    <property type="project" value="UniProtKB-KW"/>
</dbReference>
<evidence type="ECO:0000313" key="11">
    <source>
        <dbReference type="Proteomes" id="UP000007110"/>
    </source>
</evidence>
<dbReference type="KEGG" id="spu:105445673"/>
<dbReference type="InterPro" id="IPR000859">
    <property type="entry name" value="CUB_dom"/>
</dbReference>
<keyword evidence="1" id="KW-0378">Hydrolase</keyword>
<organism evidence="10 11">
    <name type="scientific">Strongylocentrotus purpuratus</name>
    <name type="common">Purple sea urchin</name>
    <dbReference type="NCBI Taxonomy" id="7668"/>
    <lineage>
        <taxon>Eukaryota</taxon>
        <taxon>Metazoa</taxon>
        <taxon>Echinodermata</taxon>
        <taxon>Eleutherozoa</taxon>
        <taxon>Echinozoa</taxon>
        <taxon>Echinoidea</taxon>
        <taxon>Euechinoidea</taxon>
        <taxon>Echinacea</taxon>
        <taxon>Camarodonta</taxon>
        <taxon>Echinidea</taxon>
        <taxon>Strongylocentrotidae</taxon>
        <taxon>Strongylocentrotus</taxon>
    </lineage>
</organism>
<dbReference type="InterPro" id="IPR035976">
    <property type="entry name" value="Sushi/SCR/CCP_sf"/>
</dbReference>
<dbReference type="RefSeq" id="XP_030830621.1">
    <property type="nucleotide sequence ID" value="XM_030974761.1"/>
</dbReference>
<name>A0A7M7N3J0_STRPU</name>
<evidence type="ECO:0000256" key="5">
    <source>
        <dbReference type="SAM" id="MobiDB-lite"/>
    </source>
</evidence>
<dbReference type="Gene3D" id="2.10.70.10">
    <property type="entry name" value="Complement Module, domain 1"/>
    <property type="match status" value="1"/>
</dbReference>
<dbReference type="SMART" id="SM00042">
    <property type="entry name" value="CUB"/>
    <property type="match status" value="1"/>
</dbReference>